<feature type="transmembrane region" description="Helical" evidence="6">
    <location>
        <begin position="36"/>
        <end position="60"/>
    </location>
</feature>
<keyword evidence="2" id="KW-1003">Cell membrane</keyword>
<feature type="transmembrane region" description="Helical" evidence="6">
    <location>
        <begin position="180"/>
        <end position="199"/>
    </location>
</feature>
<accession>A0AA45WS68</accession>
<dbReference type="AlphaFoldDB" id="A0AA45WS68"/>
<keyword evidence="3 6" id="KW-0812">Transmembrane</keyword>
<comment type="subcellular location">
    <subcellularLocation>
        <location evidence="1">Cell membrane</location>
        <topology evidence="1">Multi-pass membrane protein</topology>
    </subcellularLocation>
</comment>
<reference evidence="7" key="1">
    <citation type="submission" date="2017-05" db="EMBL/GenBank/DDBJ databases">
        <authorList>
            <person name="Varghese N."/>
            <person name="Submissions S."/>
        </authorList>
    </citation>
    <scope>NUCLEOTIDE SEQUENCE</scope>
    <source>
        <strain evidence="7">DSM 45262</strain>
    </source>
</reference>
<feature type="transmembrane region" description="Helical" evidence="6">
    <location>
        <begin position="136"/>
        <end position="159"/>
    </location>
</feature>
<dbReference type="Pfam" id="PF01810">
    <property type="entry name" value="LysE"/>
    <property type="match status" value="1"/>
</dbReference>
<keyword evidence="5 6" id="KW-0472">Membrane</keyword>
<evidence type="ECO:0000256" key="5">
    <source>
        <dbReference type="ARBA" id="ARBA00023136"/>
    </source>
</evidence>
<protein>
    <submittedName>
        <fullName evidence="7">Threonine/homoserine/homoserine lactone efflux protein</fullName>
    </submittedName>
</protein>
<dbReference type="GO" id="GO:0015171">
    <property type="term" value="F:amino acid transmembrane transporter activity"/>
    <property type="evidence" value="ECO:0007669"/>
    <property type="project" value="TreeGrafter"/>
</dbReference>
<comment type="caution">
    <text evidence="7">The sequence shown here is derived from an EMBL/GenBank/DDBJ whole genome shotgun (WGS) entry which is preliminary data.</text>
</comment>
<proteinExistence type="predicted"/>
<dbReference type="EMBL" id="FXTU01000012">
    <property type="protein sequence ID" value="SMP35057.1"/>
    <property type="molecule type" value="Genomic_DNA"/>
</dbReference>
<dbReference type="GO" id="GO:0005886">
    <property type="term" value="C:plasma membrane"/>
    <property type="evidence" value="ECO:0007669"/>
    <property type="project" value="UniProtKB-SubCell"/>
</dbReference>
<keyword evidence="4 6" id="KW-1133">Transmembrane helix</keyword>
<dbReference type="PANTHER" id="PTHR30086">
    <property type="entry name" value="ARGININE EXPORTER PROTEIN ARGO"/>
    <property type="match status" value="1"/>
</dbReference>
<organism evidence="7 8">
    <name type="scientific">Laceyella tengchongensis</name>
    <dbReference type="NCBI Taxonomy" id="574699"/>
    <lineage>
        <taxon>Bacteria</taxon>
        <taxon>Bacillati</taxon>
        <taxon>Bacillota</taxon>
        <taxon>Bacilli</taxon>
        <taxon>Bacillales</taxon>
        <taxon>Thermoactinomycetaceae</taxon>
        <taxon>Laceyella</taxon>
    </lineage>
</organism>
<gene>
    <name evidence="7" type="ORF">SAMN06265361_11267</name>
</gene>
<evidence type="ECO:0000313" key="8">
    <source>
        <dbReference type="Proteomes" id="UP001157946"/>
    </source>
</evidence>
<evidence type="ECO:0000256" key="2">
    <source>
        <dbReference type="ARBA" id="ARBA00022475"/>
    </source>
</evidence>
<dbReference type="RefSeq" id="WP_181353111.1">
    <property type="nucleotide sequence ID" value="NZ_FXTU01000012.1"/>
</dbReference>
<feature type="transmembrane region" description="Helical" evidence="6">
    <location>
        <begin position="67"/>
        <end position="85"/>
    </location>
</feature>
<dbReference type="PANTHER" id="PTHR30086:SF6">
    <property type="entry name" value="AMINO ACID EFFLUX PROTEIN YCGF-RELATED"/>
    <property type="match status" value="1"/>
</dbReference>
<sequence>MESWFHFLLLGLALSTPVGPANLEMIKLGMNRGFYLSWLVGLGDVFSNLFFMLILLYGLSDWLAHEWVRAIFSIIGGLFLIQLGLRSNMTISLLSVSFPDPVSAMMKGFCLGLINPSDLLSWLGIYSSISQQSIDFIWSAFAWLLLGSCLWNSLLSFAVSHCRHFVKPTLLQIFMRGASLLLAVYGASFLIRGVSHFIFSG</sequence>
<keyword evidence="8" id="KW-1185">Reference proteome</keyword>
<name>A0AA45WS68_9BACL</name>
<dbReference type="InterPro" id="IPR001123">
    <property type="entry name" value="LeuE-type"/>
</dbReference>
<evidence type="ECO:0000256" key="1">
    <source>
        <dbReference type="ARBA" id="ARBA00004651"/>
    </source>
</evidence>
<evidence type="ECO:0000256" key="3">
    <source>
        <dbReference type="ARBA" id="ARBA00022692"/>
    </source>
</evidence>
<dbReference type="Proteomes" id="UP001157946">
    <property type="component" value="Unassembled WGS sequence"/>
</dbReference>
<evidence type="ECO:0000256" key="4">
    <source>
        <dbReference type="ARBA" id="ARBA00022989"/>
    </source>
</evidence>
<evidence type="ECO:0000256" key="6">
    <source>
        <dbReference type="SAM" id="Phobius"/>
    </source>
</evidence>
<evidence type="ECO:0000313" key="7">
    <source>
        <dbReference type="EMBL" id="SMP35057.1"/>
    </source>
</evidence>